<organism evidence="1">
    <name type="scientific">Streptomyces anulatus</name>
    <name type="common">Streptomyces chrysomallus</name>
    <dbReference type="NCBI Taxonomy" id="1892"/>
    <lineage>
        <taxon>Bacteria</taxon>
        <taxon>Bacillati</taxon>
        <taxon>Actinomycetota</taxon>
        <taxon>Actinomycetes</taxon>
        <taxon>Kitasatosporales</taxon>
        <taxon>Streptomycetaceae</taxon>
        <taxon>Streptomyces</taxon>
    </lineage>
</organism>
<gene>
    <name evidence="1" type="ORF">G3I43_14020</name>
</gene>
<dbReference type="RefSeq" id="WP_164257534.1">
    <property type="nucleotide sequence ID" value="NZ_JAAGMK010000382.1"/>
</dbReference>
<name>A0A6G3SQZ2_STRAQ</name>
<dbReference type="AlphaFoldDB" id="A0A6G3SQZ2"/>
<evidence type="ECO:0000313" key="1">
    <source>
        <dbReference type="EMBL" id="NEB85290.1"/>
    </source>
</evidence>
<dbReference type="EMBL" id="JAAGMK010000382">
    <property type="protein sequence ID" value="NEB85290.1"/>
    <property type="molecule type" value="Genomic_DNA"/>
</dbReference>
<reference evidence="1" key="1">
    <citation type="submission" date="2020-01" db="EMBL/GenBank/DDBJ databases">
        <title>Insect and environment-associated Actinomycetes.</title>
        <authorList>
            <person name="Currrie C."/>
            <person name="Chevrette M."/>
            <person name="Carlson C."/>
            <person name="Stubbendieck R."/>
            <person name="Wendt-Pienkowski E."/>
        </authorList>
    </citation>
    <scope>NUCLEOTIDE SEQUENCE</scope>
    <source>
        <strain evidence="1">SID505</strain>
    </source>
</reference>
<comment type="caution">
    <text evidence="1">The sequence shown here is derived from an EMBL/GenBank/DDBJ whole genome shotgun (WGS) entry which is preliminary data.</text>
</comment>
<protein>
    <submittedName>
        <fullName evidence="1">Uncharacterized protein</fullName>
    </submittedName>
</protein>
<sequence>MHRTNLTAAIDSESWVSLGLELPPTTEPGLRPETANGNLIVLSQGSDVVLSGKVDDDRCGVEYSRTDHYRSPVAPLRAAEVRSVAEHGQPSWYARWAHRFADALDSSTIGPLHEGRWVLSRRLAREGMTPTGGGSAAQWRSLLLDDHPDGYIDWFDGSWGVMPLRRMPPPDDPRVKAYRKHAREGILPPVLLWWFSGLNCHVILDGHARLGAAIAENREPAVLVLSRAPSEEQTRAGTEKALSTYHLTMSLLDGPHPITDRQGLVSAASHLLATQLHSLKVDYAPTRAWPRPR</sequence>
<proteinExistence type="predicted"/>
<accession>A0A6G3SQZ2</accession>